<dbReference type="PANTHER" id="PTHR31286:SF164">
    <property type="entry name" value="ZINC FINGER, CCHC-TYPE"/>
    <property type="match status" value="1"/>
</dbReference>
<dbReference type="PANTHER" id="PTHR31286">
    <property type="entry name" value="GLYCINE-RICH CELL WALL STRUCTURAL PROTEIN 1.8-LIKE"/>
    <property type="match status" value="1"/>
</dbReference>
<feature type="compositionally biased region" description="Basic and acidic residues" evidence="1">
    <location>
        <begin position="333"/>
        <end position="348"/>
    </location>
</feature>
<evidence type="ECO:0000313" key="4">
    <source>
        <dbReference type="Proteomes" id="UP000824120"/>
    </source>
</evidence>
<dbReference type="InterPro" id="IPR025558">
    <property type="entry name" value="DUF4283"/>
</dbReference>
<evidence type="ECO:0000259" key="2">
    <source>
        <dbReference type="Pfam" id="PF14111"/>
    </source>
</evidence>
<sequence>MENRRTTQDAIRNTLGPQNNQQMDFPPLSNLKISPIPNSQNSKTNPPLNFAATLGGNGGNGARRKIRIPHCPYDLKEGKPVVSFSKEENDMLADTCKLTLIGKFTKICPSIEKIRDDFKITILLKGSVKIGAYNMHHIFLDFDLEADHRNVYGRNFLTLCNMQMKLLKWKPDFRPEAETTLAPVWINLPDLRWHFFEWDALCRIMAHIGVPIISDKATFSKTRPTKAKIKVEIDITKPQISEIQIVIKNENGELESISQKVEYENVLDYCSNCKAQGHSDDNCRILHPELRRSGNKHNTNEMQMPQQKNIKDSKGVLMIPNGMLNGKNGSSPTKRDKICESEGKNKLSEDDEGWMIMSKGKGKNKN</sequence>
<name>A0A9J5YA84_SOLCO</name>
<dbReference type="AlphaFoldDB" id="A0A9J5YA84"/>
<proteinExistence type="predicted"/>
<organism evidence="3 4">
    <name type="scientific">Solanum commersonii</name>
    <name type="common">Commerson's wild potato</name>
    <name type="synonym">Commerson's nightshade</name>
    <dbReference type="NCBI Taxonomy" id="4109"/>
    <lineage>
        <taxon>Eukaryota</taxon>
        <taxon>Viridiplantae</taxon>
        <taxon>Streptophyta</taxon>
        <taxon>Embryophyta</taxon>
        <taxon>Tracheophyta</taxon>
        <taxon>Spermatophyta</taxon>
        <taxon>Magnoliopsida</taxon>
        <taxon>eudicotyledons</taxon>
        <taxon>Gunneridae</taxon>
        <taxon>Pentapetalae</taxon>
        <taxon>asterids</taxon>
        <taxon>lamiids</taxon>
        <taxon>Solanales</taxon>
        <taxon>Solanaceae</taxon>
        <taxon>Solanoideae</taxon>
        <taxon>Solaneae</taxon>
        <taxon>Solanum</taxon>
    </lineage>
</organism>
<protein>
    <recommendedName>
        <fullName evidence="2">DUF4283 domain-containing protein</fullName>
    </recommendedName>
</protein>
<feature type="region of interest" description="Disordered" evidence="1">
    <location>
        <begin position="323"/>
        <end position="366"/>
    </location>
</feature>
<reference evidence="3 4" key="1">
    <citation type="submission" date="2020-09" db="EMBL/GenBank/DDBJ databases">
        <title>De no assembly of potato wild relative species, Solanum commersonii.</title>
        <authorList>
            <person name="Cho K."/>
        </authorList>
    </citation>
    <scope>NUCLEOTIDE SEQUENCE [LARGE SCALE GENOMIC DNA]</scope>
    <source>
        <strain evidence="3">LZ3.2</strain>
        <tissue evidence="3">Leaf</tissue>
    </source>
</reference>
<keyword evidence="4" id="KW-1185">Reference proteome</keyword>
<dbReference type="Proteomes" id="UP000824120">
    <property type="component" value="Chromosome 7"/>
</dbReference>
<accession>A0A9J5YA84</accession>
<dbReference type="Pfam" id="PF14111">
    <property type="entry name" value="DUF4283"/>
    <property type="match status" value="1"/>
</dbReference>
<feature type="compositionally biased region" description="Polar residues" evidence="1">
    <location>
        <begin position="8"/>
        <end position="22"/>
    </location>
</feature>
<dbReference type="EMBL" id="JACXVP010000007">
    <property type="protein sequence ID" value="KAG5597029.1"/>
    <property type="molecule type" value="Genomic_DNA"/>
</dbReference>
<evidence type="ECO:0000256" key="1">
    <source>
        <dbReference type="SAM" id="MobiDB-lite"/>
    </source>
</evidence>
<feature type="domain" description="DUF4283" evidence="2">
    <location>
        <begin position="93"/>
        <end position="176"/>
    </location>
</feature>
<evidence type="ECO:0000313" key="3">
    <source>
        <dbReference type="EMBL" id="KAG5597029.1"/>
    </source>
</evidence>
<gene>
    <name evidence="3" type="ORF">H5410_038261</name>
</gene>
<dbReference type="InterPro" id="IPR040256">
    <property type="entry name" value="At4g02000-like"/>
</dbReference>
<comment type="caution">
    <text evidence="3">The sequence shown here is derived from an EMBL/GenBank/DDBJ whole genome shotgun (WGS) entry which is preliminary data.</text>
</comment>
<feature type="region of interest" description="Disordered" evidence="1">
    <location>
        <begin position="1"/>
        <end position="22"/>
    </location>
</feature>
<dbReference type="OrthoDB" id="1751950at2759"/>